<reference evidence="2 3" key="1">
    <citation type="submission" date="2020-09" db="EMBL/GenBank/DDBJ databases">
        <title>Genome sequencing and assembly of Pontibacter sp.</title>
        <authorList>
            <person name="Chhetri G."/>
        </authorList>
    </citation>
    <scope>NUCLEOTIDE SEQUENCE [LARGE SCALE GENOMIC DNA]</scope>
    <source>
        <strain evidence="2 3">JH31</strain>
    </source>
</reference>
<comment type="caution">
    <text evidence="2">The sequence shown here is derived from an EMBL/GenBank/DDBJ whole genome shotgun (WGS) entry which is preliminary data.</text>
</comment>
<feature type="transmembrane region" description="Helical" evidence="1">
    <location>
        <begin position="34"/>
        <end position="55"/>
    </location>
</feature>
<accession>A0ABR7XHR5</accession>
<keyword evidence="1" id="KW-1133">Transmembrane helix</keyword>
<dbReference type="Proteomes" id="UP000625551">
    <property type="component" value="Unassembled WGS sequence"/>
</dbReference>
<gene>
    <name evidence="2" type="ORF">H9Q13_11440</name>
</gene>
<evidence type="ECO:0000313" key="3">
    <source>
        <dbReference type="Proteomes" id="UP000625551"/>
    </source>
</evidence>
<keyword evidence="1" id="KW-0812">Transmembrane</keyword>
<protein>
    <submittedName>
        <fullName evidence="2">Uncharacterized protein</fullName>
    </submittedName>
</protein>
<dbReference type="RefSeq" id="WP_191183925.1">
    <property type="nucleotide sequence ID" value="NZ_JACXAJ010000004.1"/>
</dbReference>
<keyword evidence="3" id="KW-1185">Reference proteome</keyword>
<evidence type="ECO:0000256" key="1">
    <source>
        <dbReference type="SAM" id="Phobius"/>
    </source>
</evidence>
<dbReference type="EMBL" id="JACXAJ010000004">
    <property type="protein sequence ID" value="MBD1397779.1"/>
    <property type="molecule type" value="Genomic_DNA"/>
</dbReference>
<evidence type="ECO:0000313" key="2">
    <source>
        <dbReference type="EMBL" id="MBD1397779.1"/>
    </source>
</evidence>
<feature type="transmembrane region" description="Helical" evidence="1">
    <location>
        <begin position="7"/>
        <end position="28"/>
    </location>
</feature>
<name>A0ABR7XHR5_9BACT</name>
<keyword evidence="1" id="KW-0472">Membrane</keyword>
<organism evidence="2 3">
    <name type="scientific">Pontibacter aquaedesilientis</name>
    <dbReference type="NCBI Taxonomy" id="2766980"/>
    <lineage>
        <taxon>Bacteria</taxon>
        <taxon>Pseudomonadati</taxon>
        <taxon>Bacteroidota</taxon>
        <taxon>Cytophagia</taxon>
        <taxon>Cytophagales</taxon>
        <taxon>Hymenobacteraceae</taxon>
        <taxon>Pontibacter</taxon>
    </lineage>
</organism>
<sequence length="63" mass="7312">MKKIYPFLIVAAFGLMIFNIARIDYTALPSQENLMVYIALASNALILASLSISYYRYRKYNRL</sequence>
<proteinExistence type="predicted"/>